<dbReference type="KEGG" id="csol:105365169"/>
<name>A0AAJ6YNZ3_9HYME</name>
<keyword evidence="2" id="KW-1185">Reference proteome</keyword>
<feature type="region of interest" description="Disordered" evidence="1">
    <location>
        <begin position="158"/>
        <end position="258"/>
    </location>
</feature>
<gene>
    <name evidence="3" type="primary">LOC105365169</name>
</gene>
<dbReference type="Proteomes" id="UP000695007">
    <property type="component" value="Unplaced"/>
</dbReference>
<protein>
    <submittedName>
        <fullName evidence="3">AF4/FMR2 family member 4-like</fullName>
    </submittedName>
</protein>
<sequence>MPSSAGYYDDRNPLLKGTLSSVDRDRLRERERQARVAMSVQAEQAAGRGASDTRHGHHHHGHHNHGQSRHGRSRPCSSQGKSLANCIVEDRGMEHGANADRVTRIHGRSTNASRPHYVPQVNPDAHDRTTQQIQSKLGNYSLVKHLLDEPKRLIGIEGVPASPAPVSSGHPRLPSSRGSPSSAQEFKKPGASVTGAPIPAPSVTSSQRGGFIKPADGKPPYGGRGGYPGQPVKHGGSSGEHRSHGLIPAKGPPTPTPVGPPPAPGIQNRLHTASVRLPKLPIDAGSSSRHLSADSTAEVETILKEMTMPPTPLTAIAQTPRKELESKFTFNPVLAKTDDYYDDTLSSWRNSASQADKDLSRLSGTQTECAICRGTCEPIYCDMTPESPNISIKNNEELKNGK</sequence>
<feature type="compositionally biased region" description="Basic and acidic residues" evidence="1">
    <location>
        <begin position="22"/>
        <end position="34"/>
    </location>
</feature>
<reference evidence="3" key="1">
    <citation type="submission" date="2025-08" db="UniProtKB">
        <authorList>
            <consortium name="RefSeq"/>
        </authorList>
    </citation>
    <scope>IDENTIFICATION</scope>
</reference>
<evidence type="ECO:0000256" key="1">
    <source>
        <dbReference type="SAM" id="MobiDB-lite"/>
    </source>
</evidence>
<feature type="region of interest" description="Disordered" evidence="1">
    <location>
        <begin position="1"/>
        <end position="80"/>
    </location>
</feature>
<feature type="region of interest" description="Disordered" evidence="1">
    <location>
        <begin position="97"/>
        <end position="127"/>
    </location>
</feature>
<evidence type="ECO:0000313" key="3">
    <source>
        <dbReference type="RefSeq" id="XP_011501566.1"/>
    </source>
</evidence>
<organism evidence="2 3">
    <name type="scientific">Ceratosolen solmsi marchali</name>
    <dbReference type="NCBI Taxonomy" id="326594"/>
    <lineage>
        <taxon>Eukaryota</taxon>
        <taxon>Metazoa</taxon>
        <taxon>Ecdysozoa</taxon>
        <taxon>Arthropoda</taxon>
        <taxon>Hexapoda</taxon>
        <taxon>Insecta</taxon>
        <taxon>Pterygota</taxon>
        <taxon>Neoptera</taxon>
        <taxon>Endopterygota</taxon>
        <taxon>Hymenoptera</taxon>
        <taxon>Apocrita</taxon>
        <taxon>Proctotrupomorpha</taxon>
        <taxon>Chalcidoidea</taxon>
        <taxon>Agaonidae</taxon>
        <taxon>Agaoninae</taxon>
        <taxon>Ceratosolen</taxon>
    </lineage>
</organism>
<dbReference type="RefSeq" id="XP_011501566.1">
    <property type="nucleotide sequence ID" value="XM_011503264.1"/>
</dbReference>
<accession>A0AAJ6YNZ3</accession>
<dbReference type="GeneID" id="105365169"/>
<feature type="compositionally biased region" description="Basic residues" evidence="1">
    <location>
        <begin position="55"/>
        <end position="73"/>
    </location>
</feature>
<feature type="compositionally biased region" description="Low complexity" evidence="1">
    <location>
        <begin position="167"/>
        <end position="182"/>
    </location>
</feature>
<dbReference type="AlphaFoldDB" id="A0AAJ6YNZ3"/>
<proteinExistence type="predicted"/>
<evidence type="ECO:0000313" key="2">
    <source>
        <dbReference type="Proteomes" id="UP000695007"/>
    </source>
</evidence>